<comment type="caution">
    <text evidence="7">The sequence shown here is derived from an EMBL/GenBank/DDBJ whole genome shotgun (WGS) entry which is preliminary data.</text>
</comment>
<dbReference type="Gene3D" id="1.10.287.130">
    <property type="match status" value="1"/>
</dbReference>
<evidence type="ECO:0000259" key="5">
    <source>
        <dbReference type="PROSITE" id="PS50109"/>
    </source>
</evidence>
<feature type="modified residue" description="4-aspartylphosphate" evidence="4">
    <location>
        <position position="378"/>
    </location>
</feature>
<evidence type="ECO:0000313" key="8">
    <source>
        <dbReference type="Proteomes" id="UP000785613"/>
    </source>
</evidence>
<dbReference type="Pfam" id="PF02518">
    <property type="entry name" value="HATPase_c"/>
    <property type="match status" value="1"/>
</dbReference>
<dbReference type="GO" id="GO:0016301">
    <property type="term" value="F:kinase activity"/>
    <property type="evidence" value="ECO:0007669"/>
    <property type="project" value="UniProtKB-KW"/>
</dbReference>
<keyword evidence="3 4" id="KW-0597">Phosphoprotein</keyword>
<dbReference type="InterPro" id="IPR036890">
    <property type="entry name" value="HATPase_C_sf"/>
</dbReference>
<dbReference type="CDD" id="cd00082">
    <property type="entry name" value="HisKA"/>
    <property type="match status" value="1"/>
</dbReference>
<gene>
    <name evidence="7" type="ORF">F0185_30100</name>
</gene>
<dbReference type="Proteomes" id="UP000785613">
    <property type="component" value="Unassembled WGS sequence"/>
</dbReference>
<dbReference type="Pfam" id="PF00512">
    <property type="entry name" value="HisKA"/>
    <property type="match status" value="1"/>
</dbReference>
<dbReference type="SMART" id="SM00448">
    <property type="entry name" value="REC"/>
    <property type="match status" value="1"/>
</dbReference>
<evidence type="ECO:0000256" key="4">
    <source>
        <dbReference type="PROSITE-ProRule" id="PRU00169"/>
    </source>
</evidence>
<dbReference type="PANTHER" id="PTHR43547:SF2">
    <property type="entry name" value="HYBRID SIGNAL TRANSDUCTION HISTIDINE KINASE C"/>
    <property type="match status" value="1"/>
</dbReference>
<dbReference type="InterPro" id="IPR005467">
    <property type="entry name" value="His_kinase_dom"/>
</dbReference>
<dbReference type="Pfam" id="PF00072">
    <property type="entry name" value="Response_reg"/>
    <property type="match status" value="1"/>
</dbReference>
<proteinExistence type="predicted"/>
<keyword evidence="7" id="KW-0418">Kinase</keyword>
<dbReference type="EC" id="2.7.13.3" evidence="2"/>
<dbReference type="InterPro" id="IPR011006">
    <property type="entry name" value="CheY-like_superfamily"/>
</dbReference>
<accession>A0ABX0M2J5</accession>
<dbReference type="InterPro" id="IPR036097">
    <property type="entry name" value="HisK_dim/P_sf"/>
</dbReference>
<organism evidence="7 8">
    <name type="scientific">Massilia rubra</name>
    <dbReference type="NCBI Taxonomy" id="2607910"/>
    <lineage>
        <taxon>Bacteria</taxon>
        <taxon>Pseudomonadati</taxon>
        <taxon>Pseudomonadota</taxon>
        <taxon>Betaproteobacteria</taxon>
        <taxon>Burkholderiales</taxon>
        <taxon>Oxalobacteraceae</taxon>
        <taxon>Telluria group</taxon>
        <taxon>Massilia</taxon>
    </lineage>
</organism>
<dbReference type="PANTHER" id="PTHR43547">
    <property type="entry name" value="TWO-COMPONENT HISTIDINE KINASE"/>
    <property type="match status" value="1"/>
</dbReference>
<dbReference type="RefSeq" id="WP_167231643.1">
    <property type="nucleotide sequence ID" value="NZ_VUYU01000034.1"/>
</dbReference>
<sequence length="457" mass="48213">MAIEHSTEGSPALTPVMDAALQDDCADPATLRAMLAQLAGEVAGLRAAAVVQSAQGDQLREANGNLVLATLEARTLRDAAEGARRRQNEFLAMLAHELRNPLAPISLANAMLVRLPEPSIDLLNLHAIIHRQVVHLTRLLDDLLDAARISSGKISLLRSPMPLVELLRRSVQTVQVRLLERDQQVQLDLPEELIVDGDAVRLAQVFANLLVNASKYTGDHGLIRVAARAHEGLALVTVSDNGAGMDADVLASVFDLFTQGPRALARAEGGLGVGLNVVRNIVELHGGKVTGSSDGLGLGSVFTVTLPLAADAGVLALLPDTDAPAVSRRILLVEDNLDANETLTRLLRGEGHQVTSVYDGVTGLAQARARAYDVLICDIGLPGLDGYQLITQLRKTSGAHIPFAIAISGYGQVEDRTRAIAAGFGQYLVKPLDADGLLALVASSAVSRFIAAAARPG</sequence>
<dbReference type="PROSITE" id="PS50110">
    <property type="entry name" value="RESPONSE_REGULATORY"/>
    <property type="match status" value="1"/>
</dbReference>
<comment type="catalytic activity">
    <reaction evidence="1">
        <text>ATP + protein L-histidine = ADP + protein N-phospho-L-histidine.</text>
        <dbReference type="EC" id="2.7.13.3"/>
    </reaction>
</comment>
<dbReference type="SMART" id="SM00388">
    <property type="entry name" value="HisKA"/>
    <property type="match status" value="1"/>
</dbReference>
<evidence type="ECO:0000313" key="7">
    <source>
        <dbReference type="EMBL" id="NHZ37819.1"/>
    </source>
</evidence>
<dbReference type="Gene3D" id="3.30.565.10">
    <property type="entry name" value="Histidine kinase-like ATPase, C-terminal domain"/>
    <property type="match status" value="1"/>
</dbReference>
<evidence type="ECO:0000256" key="1">
    <source>
        <dbReference type="ARBA" id="ARBA00000085"/>
    </source>
</evidence>
<evidence type="ECO:0000256" key="3">
    <source>
        <dbReference type="ARBA" id="ARBA00022553"/>
    </source>
</evidence>
<feature type="domain" description="Histidine kinase" evidence="5">
    <location>
        <begin position="93"/>
        <end position="310"/>
    </location>
</feature>
<dbReference type="PROSITE" id="PS50109">
    <property type="entry name" value="HIS_KIN"/>
    <property type="match status" value="1"/>
</dbReference>
<dbReference type="PRINTS" id="PR00344">
    <property type="entry name" value="BCTRLSENSOR"/>
</dbReference>
<feature type="domain" description="Response regulatory" evidence="6">
    <location>
        <begin position="329"/>
        <end position="445"/>
    </location>
</feature>
<dbReference type="CDD" id="cd00075">
    <property type="entry name" value="HATPase"/>
    <property type="match status" value="1"/>
</dbReference>
<reference evidence="7 8" key="1">
    <citation type="submission" date="2019-09" db="EMBL/GenBank/DDBJ databases">
        <title>Taxonomy of Antarctic Massilia spp.: description of Massilia rubra sp. nov., Massilia aquatica sp. nov., Massilia mucilaginosa sp. nov., Massilia frigida sp. nov. isolated from streams, lakes and regoliths.</title>
        <authorList>
            <person name="Holochova P."/>
            <person name="Sedlacek I."/>
            <person name="Kralova S."/>
            <person name="Maslanova I."/>
            <person name="Busse H.-J."/>
            <person name="Stankova E."/>
            <person name="Vrbovska V."/>
            <person name="Kovarovic V."/>
            <person name="Bartak M."/>
            <person name="Svec P."/>
            <person name="Pantucek R."/>
        </authorList>
    </citation>
    <scope>NUCLEOTIDE SEQUENCE [LARGE SCALE GENOMIC DNA]</scope>
    <source>
        <strain evidence="7 8">CCM 8692</strain>
    </source>
</reference>
<evidence type="ECO:0000259" key="6">
    <source>
        <dbReference type="PROSITE" id="PS50110"/>
    </source>
</evidence>
<dbReference type="Gene3D" id="3.40.50.2300">
    <property type="match status" value="1"/>
</dbReference>
<dbReference type="InterPro" id="IPR003661">
    <property type="entry name" value="HisK_dim/P_dom"/>
</dbReference>
<dbReference type="SUPFAM" id="SSF47384">
    <property type="entry name" value="Homodimeric domain of signal transducing histidine kinase"/>
    <property type="match status" value="1"/>
</dbReference>
<keyword evidence="7" id="KW-0808">Transferase</keyword>
<dbReference type="InterPro" id="IPR003594">
    <property type="entry name" value="HATPase_dom"/>
</dbReference>
<name>A0ABX0M2J5_9BURK</name>
<dbReference type="EMBL" id="VUYU01000034">
    <property type="protein sequence ID" value="NHZ37819.1"/>
    <property type="molecule type" value="Genomic_DNA"/>
</dbReference>
<dbReference type="SUPFAM" id="SSF55874">
    <property type="entry name" value="ATPase domain of HSP90 chaperone/DNA topoisomerase II/histidine kinase"/>
    <property type="match status" value="1"/>
</dbReference>
<keyword evidence="8" id="KW-1185">Reference proteome</keyword>
<dbReference type="InterPro" id="IPR001789">
    <property type="entry name" value="Sig_transdc_resp-reg_receiver"/>
</dbReference>
<evidence type="ECO:0000256" key="2">
    <source>
        <dbReference type="ARBA" id="ARBA00012438"/>
    </source>
</evidence>
<dbReference type="SUPFAM" id="SSF52172">
    <property type="entry name" value="CheY-like"/>
    <property type="match status" value="1"/>
</dbReference>
<dbReference type="InterPro" id="IPR004358">
    <property type="entry name" value="Sig_transdc_His_kin-like_C"/>
</dbReference>
<protein>
    <recommendedName>
        <fullName evidence="2">histidine kinase</fullName>
        <ecNumber evidence="2">2.7.13.3</ecNumber>
    </recommendedName>
</protein>
<dbReference type="SMART" id="SM00387">
    <property type="entry name" value="HATPase_c"/>
    <property type="match status" value="1"/>
</dbReference>